<evidence type="ECO:0000313" key="3">
    <source>
        <dbReference type="EMBL" id="KAJ4772765.1"/>
    </source>
</evidence>
<dbReference type="CDD" id="cd07572">
    <property type="entry name" value="nit"/>
    <property type="match status" value="1"/>
</dbReference>
<dbReference type="SUPFAM" id="SSF56317">
    <property type="entry name" value="Carbon-nitrogen hydrolase"/>
    <property type="match status" value="1"/>
</dbReference>
<sequence length="353" mass="39104">MNKPLSSALPAHRMALTLVTSNALAIAAVRSRLSFHLGRSFSSVATNAASNKMAKVGVVQMTSTNDLEANFQTCSRLIKEAAAEGVKLLCFPESFSFIGARMGESIEIAEPLDGPTMQRYCSLAREANIWLSLGGFQEKGPDDAHLCNTHVLLDNYGKMRNSYRKIHLFDVDVPGNMVYKESSFTTQGDTVVAEDSPIGRLGLTVCYDLRFPELYQMLRFHYQAQVLLVPSAFTKVTGEAHWEILLRARAIETQCYVIAAAQAGKHNEKRESYGDSIIIDPWGTVIARLPDRLCTGFAVAEIDLSKIDTVRTKMPISTVTFYCYNHLFLLFYCNLEGTIPESPESIFCSSVLT</sequence>
<dbReference type="PROSITE" id="PS50263">
    <property type="entry name" value="CN_HYDROLASE"/>
    <property type="match status" value="1"/>
</dbReference>
<dbReference type="InterPro" id="IPR003010">
    <property type="entry name" value="C-N_Hydrolase"/>
</dbReference>
<dbReference type="Gene3D" id="3.60.110.10">
    <property type="entry name" value="Carbon-nitrogen hydrolase"/>
    <property type="match status" value="1"/>
</dbReference>
<protein>
    <submittedName>
        <fullName evidence="3">Nitrilase 1</fullName>
    </submittedName>
</protein>
<dbReference type="InterPro" id="IPR045254">
    <property type="entry name" value="Nit1/2_C-N_Hydrolase"/>
</dbReference>
<dbReference type="FunFam" id="3.60.110.10:FF:000005">
    <property type="entry name" value="nitrilase homolog 1 isoform X1"/>
    <property type="match status" value="1"/>
</dbReference>
<feature type="domain" description="CN hydrolase" evidence="2">
    <location>
        <begin position="54"/>
        <end position="304"/>
    </location>
</feature>
<dbReference type="GO" id="GO:0016811">
    <property type="term" value="F:hydrolase activity, acting on carbon-nitrogen (but not peptide) bonds, in linear amides"/>
    <property type="evidence" value="ECO:0007669"/>
    <property type="project" value="InterPro"/>
</dbReference>
<keyword evidence="1" id="KW-0378">Hydrolase</keyword>
<proteinExistence type="predicted"/>
<dbReference type="Proteomes" id="UP001140206">
    <property type="component" value="Chromosome 3"/>
</dbReference>
<dbReference type="EMBL" id="JAMFTS010000003">
    <property type="protein sequence ID" value="KAJ4772765.1"/>
    <property type="molecule type" value="Genomic_DNA"/>
</dbReference>
<evidence type="ECO:0000259" key="2">
    <source>
        <dbReference type="PROSITE" id="PS50263"/>
    </source>
</evidence>
<dbReference type="Pfam" id="PF00795">
    <property type="entry name" value="CN_hydrolase"/>
    <property type="match status" value="1"/>
</dbReference>
<reference evidence="3" key="1">
    <citation type="submission" date="2022-08" db="EMBL/GenBank/DDBJ databases">
        <authorList>
            <person name="Marques A."/>
        </authorList>
    </citation>
    <scope>NUCLEOTIDE SEQUENCE</scope>
    <source>
        <strain evidence="3">RhyPub2mFocal</strain>
        <tissue evidence="3">Leaves</tissue>
    </source>
</reference>
<accession>A0AAV8DXR7</accession>
<dbReference type="AlphaFoldDB" id="A0AAV8DXR7"/>
<name>A0AAV8DXR7_9POAL</name>
<gene>
    <name evidence="3" type="ORF">LUZ62_057022</name>
</gene>
<dbReference type="PANTHER" id="PTHR23088:SF27">
    <property type="entry name" value="DEAMINATED GLUTATHIONE AMIDASE"/>
    <property type="match status" value="1"/>
</dbReference>
<comment type="caution">
    <text evidence="3">The sequence shown here is derived from an EMBL/GenBank/DDBJ whole genome shotgun (WGS) entry which is preliminary data.</text>
</comment>
<evidence type="ECO:0000256" key="1">
    <source>
        <dbReference type="ARBA" id="ARBA00022801"/>
    </source>
</evidence>
<organism evidence="3 4">
    <name type="scientific">Rhynchospora pubera</name>
    <dbReference type="NCBI Taxonomy" id="906938"/>
    <lineage>
        <taxon>Eukaryota</taxon>
        <taxon>Viridiplantae</taxon>
        <taxon>Streptophyta</taxon>
        <taxon>Embryophyta</taxon>
        <taxon>Tracheophyta</taxon>
        <taxon>Spermatophyta</taxon>
        <taxon>Magnoliopsida</taxon>
        <taxon>Liliopsida</taxon>
        <taxon>Poales</taxon>
        <taxon>Cyperaceae</taxon>
        <taxon>Cyperoideae</taxon>
        <taxon>Rhynchosporeae</taxon>
        <taxon>Rhynchospora</taxon>
    </lineage>
</organism>
<keyword evidence="4" id="KW-1185">Reference proteome</keyword>
<dbReference type="PANTHER" id="PTHR23088">
    <property type="entry name" value="NITRILASE-RELATED"/>
    <property type="match status" value="1"/>
</dbReference>
<evidence type="ECO:0000313" key="4">
    <source>
        <dbReference type="Proteomes" id="UP001140206"/>
    </source>
</evidence>
<dbReference type="InterPro" id="IPR036526">
    <property type="entry name" value="C-N_Hydrolase_sf"/>
</dbReference>